<evidence type="ECO:0000256" key="1">
    <source>
        <dbReference type="ARBA" id="ARBA00001933"/>
    </source>
</evidence>
<evidence type="ECO:0000313" key="4">
    <source>
        <dbReference type="EMBL" id="OIQ78732.1"/>
    </source>
</evidence>
<dbReference type="InterPro" id="IPR015424">
    <property type="entry name" value="PyrdxlP-dep_Trfase"/>
</dbReference>
<evidence type="ECO:0000259" key="3">
    <source>
        <dbReference type="Pfam" id="PF00155"/>
    </source>
</evidence>
<keyword evidence="2" id="KW-0663">Pyridoxal phosphate</keyword>
<dbReference type="AlphaFoldDB" id="A0A1J5QFF8"/>
<dbReference type="Pfam" id="PF00155">
    <property type="entry name" value="Aminotran_1_2"/>
    <property type="match status" value="1"/>
</dbReference>
<name>A0A1J5QFF8_9ZZZZ</name>
<keyword evidence="4" id="KW-0456">Lyase</keyword>
<comment type="cofactor">
    <cofactor evidence="1">
        <name>pyridoxal 5'-phosphate</name>
        <dbReference type="ChEBI" id="CHEBI:597326"/>
    </cofactor>
</comment>
<dbReference type="InterPro" id="IPR015422">
    <property type="entry name" value="PyrdxlP-dep_Trfase_small"/>
</dbReference>
<dbReference type="InterPro" id="IPR004838">
    <property type="entry name" value="NHTrfase_class1_PyrdxlP-BS"/>
</dbReference>
<dbReference type="EMBL" id="MLJW01001346">
    <property type="protein sequence ID" value="OIQ78732.1"/>
    <property type="molecule type" value="Genomic_DNA"/>
</dbReference>
<dbReference type="Gene3D" id="3.40.640.10">
    <property type="entry name" value="Type I PLP-dependent aspartate aminotransferase-like (Major domain)"/>
    <property type="match status" value="1"/>
</dbReference>
<reference evidence="4" key="1">
    <citation type="submission" date="2016-10" db="EMBL/GenBank/DDBJ databases">
        <title>Sequence of Gallionella enrichment culture.</title>
        <authorList>
            <person name="Poehlein A."/>
            <person name="Muehling M."/>
            <person name="Daniel R."/>
        </authorList>
    </citation>
    <scope>NUCLEOTIDE SEQUENCE</scope>
</reference>
<sequence length="355" mass="38455">MTIPSIMHTDDSLDLRHHGDAETAPGLIDLAVNVRVAPTPTWLSERLSSSMLSLAAYPDQRRAITAVAARHGRRPEEILLTNGAAEAFVLLARALDPDRPNGRTVVIHPQFTEPEVALRAAGHRVERLILDATNGFCLDPGSVPADADLVFLGNPTNPTSILHPADVVAALLKPGRLLVVDEAFADCIPGESESLAARSDLPGIVVVRSLTKMWGLAGLRVGYLLAEPRVVEMLASLQPLWPVSTPALAALEVCSSQEAIEEGGRWAAELAGLRDHLIGELRALGFDVPGDQRVSFVLARLDNANDLRERLRSRGWAVRRGDTFPGLGTEWLRIAVRDFDTTNAFLDALRIELSK</sequence>
<comment type="caution">
    <text evidence="4">The sequence shown here is derived from an EMBL/GenBank/DDBJ whole genome shotgun (WGS) entry which is preliminary data.</text>
</comment>
<dbReference type="EC" id="4.1.1.81" evidence="4"/>
<evidence type="ECO:0000256" key="2">
    <source>
        <dbReference type="ARBA" id="ARBA00022898"/>
    </source>
</evidence>
<gene>
    <name evidence="4" type="primary">cobD_9</name>
    <name evidence="4" type="ORF">GALL_395580</name>
</gene>
<protein>
    <submittedName>
        <fullName evidence="4">Threonine-phosphate decarboxylase</fullName>
        <ecNumber evidence="4">4.1.1.81</ecNumber>
    </submittedName>
</protein>
<dbReference type="Gene3D" id="3.90.1150.10">
    <property type="entry name" value="Aspartate Aminotransferase, domain 1"/>
    <property type="match status" value="1"/>
</dbReference>
<dbReference type="SUPFAM" id="SSF53383">
    <property type="entry name" value="PLP-dependent transferases"/>
    <property type="match status" value="1"/>
</dbReference>
<dbReference type="GO" id="GO:0048472">
    <property type="term" value="F:threonine-phosphate decarboxylase activity"/>
    <property type="evidence" value="ECO:0007669"/>
    <property type="project" value="UniProtKB-EC"/>
</dbReference>
<dbReference type="PANTHER" id="PTHR42885">
    <property type="entry name" value="HISTIDINOL-PHOSPHATE AMINOTRANSFERASE-RELATED"/>
    <property type="match status" value="1"/>
</dbReference>
<organism evidence="4">
    <name type="scientific">mine drainage metagenome</name>
    <dbReference type="NCBI Taxonomy" id="410659"/>
    <lineage>
        <taxon>unclassified sequences</taxon>
        <taxon>metagenomes</taxon>
        <taxon>ecological metagenomes</taxon>
    </lineage>
</organism>
<proteinExistence type="predicted"/>
<dbReference type="NCBIfam" id="NF005915">
    <property type="entry name" value="PRK07908.1"/>
    <property type="match status" value="1"/>
</dbReference>
<dbReference type="PANTHER" id="PTHR42885:SF1">
    <property type="entry name" value="THREONINE-PHOSPHATE DECARBOXYLASE"/>
    <property type="match status" value="1"/>
</dbReference>
<accession>A0A1J5QFF8</accession>
<dbReference type="InterPro" id="IPR004839">
    <property type="entry name" value="Aminotransferase_I/II_large"/>
</dbReference>
<dbReference type="PROSITE" id="PS00105">
    <property type="entry name" value="AA_TRANSFER_CLASS_1"/>
    <property type="match status" value="1"/>
</dbReference>
<feature type="domain" description="Aminotransferase class I/classII large" evidence="3">
    <location>
        <begin position="38"/>
        <end position="343"/>
    </location>
</feature>
<dbReference type="InterPro" id="IPR015421">
    <property type="entry name" value="PyrdxlP-dep_Trfase_major"/>
</dbReference>
<dbReference type="GO" id="GO:0030170">
    <property type="term" value="F:pyridoxal phosphate binding"/>
    <property type="evidence" value="ECO:0007669"/>
    <property type="project" value="InterPro"/>
</dbReference>
<dbReference type="CDD" id="cd00609">
    <property type="entry name" value="AAT_like"/>
    <property type="match status" value="1"/>
</dbReference>